<dbReference type="SUPFAM" id="SSF53756">
    <property type="entry name" value="UDP-Glycosyltransferase/glycogen phosphorylase"/>
    <property type="match status" value="1"/>
</dbReference>
<evidence type="ECO:0000256" key="8">
    <source>
        <dbReference type="ARBA" id="ARBA00022989"/>
    </source>
</evidence>
<sequence length="515" mass="59235">MVRRLTRPCRFILSALLATAAALVLFHRHRSSSFSIDEWDRDDAATDPPRHLPLLIWSNWYGWKDFWEGRGIDYCGTGKPACIVTHDRSMLEHSPVVLFHNADFNPKDIPKREKGKPWVLFGRDAPIDNPWQLDPHLMRHFDLSMTHRTDSDFPIPWFDRSLVDEALRPLDDKRIAAKFSRFYDLPPLVWAENECNPPSRYPALVRELQKHVPMHSYGECENTLPKGRDFRQAESHVRVIEPYKFVLVTEYATCDQFVQSKLMNAFRAGIVPVVDGPSNYSQIAPSPNAIIHVNDFASLADLAAYLVKAANDKQLYLKHLDYRTPEGRTSAAQAAWRKFWGVTMERGEWSGWCHMCAYATRRHFAKLRRVFPDHKAFVRAFQYRLTDQMTWHDRDPRLPPSPHVVSFLQSIPEPGNSGYDDDPEDGLAKIKSEFSVQAADQSCVVGKWAELDVSQRVHANRTLVAKLWKQVQERLKAGLDPLMSAEDEQDQVDEDDKLDVNYADYPSLVAKAKLV</sequence>
<keyword evidence="12" id="KW-0333">Golgi apparatus</keyword>
<dbReference type="PANTHER" id="PTHR11929:SF194">
    <property type="entry name" value="ALPHA-(1,3)-FUCOSYLTRANSFERASE 10"/>
    <property type="match status" value="1"/>
</dbReference>
<keyword evidence="8" id="KW-1133">Transmembrane helix</keyword>
<comment type="caution">
    <text evidence="15">The sequence shown here is derived from an EMBL/GenBank/DDBJ whole genome shotgun (WGS) entry which is preliminary data.</text>
</comment>
<keyword evidence="5 12" id="KW-0808">Transferase</keyword>
<evidence type="ECO:0000256" key="10">
    <source>
        <dbReference type="ARBA" id="ARBA00023180"/>
    </source>
</evidence>
<dbReference type="EMBL" id="MCFL01000022">
    <property type="protein sequence ID" value="ORZ35392.1"/>
    <property type="molecule type" value="Genomic_DNA"/>
</dbReference>
<evidence type="ECO:0000259" key="14">
    <source>
        <dbReference type="Pfam" id="PF17039"/>
    </source>
</evidence>
<evidence type="ECO:0000256" key="7">
    <source>
        <dbReference type="ARBA" id="ARBA00022968"/>
    </source>
</evidence>
<keyword evidence="6 12" id="KW-0812">Transmembrane</keyword>
<evidence type="ECO:0000313" key="16">
    <source>
        <dbReference type="Proteomes" id="UP000193411"/>
    </source>
</evidence>
<evidence type="ECO:0000256" key="4">
    <source>
        <dbReference type="ARBA" id="ARBA00022676"/>
    </source>
</evidence>
<feature type="domain" description="Fucosyltransferase C-terminal" evidence="13">
    <location>
        <begin position="189"/>
        <end position="363"/>
    </location>
</feature>
<dbReference type="InterPro" id="IPR001503">
    <property type="entry name" value="Glyco_trans_10"/>
</dbReference>
<dbReference type="InterPro" id="IPR031481">
    <property type="entry name" value="Glyco_tran_10_N"/>
</dbReference>
<comment type="subcellular location">
    <subcellularLocation>
        <location evidence="11">Endomembrane system</location>
        <topology evidence="11">Single-pass membrane protein</topology>
    </subcellularLocation>
    <subcellularLocation>
        <location evidence="12">Golgi apparatus</location>
        <location evidence="12">Golgi stack membrane</location>
        <topology evidence="12">Single-pass type II membrane protein</topology>
    </subcellularLocation>
    <subcellularLocation>
        <location evidence="1">Membrane</location>
        <topology evidence="1">Single-pass type II membrane protein</topology>
    </subcellularLocation>
</comment>
<dbReference type="UniPathway" id="UPA00378"/>
<dbReference type="GO" id="GO:0046920">
    <property type="term" value="F:alpha-(1-&gt;3)-fucosyltransferase activity"/>
    <property type="evidence" value="ECO:0007669"/>
    <property type="project" value="TreeGrafter"/>
</dbReference>
<name>A0A1Y2HQK0_9FUNG</name>
<protein>
    <recommendedName>
        <fullName evidence="12">Fucosyltransferase</fullName>
        <ecNumber evidence="12">2.4.1.-</ecNumber>
    </recommendedName>
</protein>
<comment type="similarity">
    <text evidence="3 12">Belongs to the glycosyltransferase 10 family.</text>
</comment>
<gene>
    <name evidence="15" type="ORF">BCR44DRAFT_53390</name>
</gene>
<dbReference type="Pfam" id="PF00852">
    <property type="entry name" value="Glyco_transf_10"/>
    <property type="match status" value="1"/>
</dbReference>
<organism evidence="15 16">
    <name type="scientific">Catenaria anguillulae PL171</name>
    <dbReference type="NCBI Taxonomy" id="765915"/>
    <lineage>
        <taxon>Eukaryota</taxon>
        <taxon>Fungi</taxon>
        <taxon>Fungi incertae sedis</taxon>
        <taxon>Blastocladiomycota</taxon>
        <taxon>Blastocladiomycetes</taxon>
        <taxon>Blastocladiales</taxon>
        <taxon>Catenariaceae</taxon>
        <taxon>Catenaria</taxon>
    </lineage>
</organism>
<keyword evidence="7" id="KW-0735">Signal-anchor</keyword>
<dbReference type="GO" id="GO:0032580">
    <property type="term" value="C:Golgi cisterna membrane"/>
    <property type="evidence" value="ECO:0007669"/>
    <property type="project" value="UniProtKB-SubCell"/>
</dbReference>
<keyword evidence="9" id="KW-0472">Membrane</keyword>
<accession>A0A1Y2HQK0</accession>
<dbReference type="InterPro" id="IPR038577">
    <property type="entry name" value="GT10-like_C_sf"/>
</dbReference>
<dbReference type="STRING" id="765915.A0A1Y2HQK0"/>
<dbReference type="Pfam" id="PF17039">
    <property type="entry name" value="Glyco_tran_10_N"/>
    <property type="match status" value="1"/>
</dbReference>
<evidence type="ECO:0000256" key="3">
    <source>
        <dbReference type="ARBA" id="ARBA00008919"/>
    </source>
</evidence>
<reference evidence="15 16" key="1">
    <citation type="submission" date="2016-07" db="EMBL/GenBank/DDBJ databases">
        <title>Pervasive Adenine N6-methylation of Active Genes in Fungi.</title>
        <authorList>
            <consortium name="DOE Joint Genome Institute"/>
            <person name="Mondo S.J."/>
            <person name="Dannebaum R.O."/>
            <person name="Kuo R.C."/>
            <person name="Labutti K."/>
            <person name="Haridas S."/>
            <person name="Kuo A."/>
            <person name="Salamov A."/>
            <person name="Ahrendt S.R."/>
            <person name="Lipzen A."/>
            <person name="Sullivan W."/>
            <person name="Andreopoulos W.B."/>
            <person name="Clum A."/>
            <person name="Lindquist E."/>
            <person name="Daum C."/>
            <person name="Ramamoorthy G.K."/>
            <person name="Gryganskyi A."/>
            <person name="Culley D."/>
            <person name="Magnuson J.K."/>
            <person name="James T.Y."/>
            <person name="O'Malley M.A."/>
            <person name="Stajich J.E."/>
            <person name="Spatafora J.W."/>
            <person name="Visel A."/>
            <person name="Grigoriev I.V."/>
        </authorList>
    </citation>
    <scope>NUCLEOTIDE SEQUENCE [LARGE SCALE GENOMIC DNA]</scope>
    <source>
        <strain evidence="15 16">PL171</strain>
    </source>
</reference>
<evidence type="ECO:0000256" key="5">
    <source>
        <dbReference type="ARBA" id="ARBA00022679"/>
    </source>
</evidence>
<dbReference type="AlphaFoldDB" id="A0A1Y2HQK0"/>
<dbReference type="Proteomes" id="UP000193411">
    <property type="component" value="Unassembled WGS sequence"/>
</dbReference>
<evidence type="ECO:0000256" key="2">
    <source>
        <dbReference type="ARBA" id="ARBA00004922"/>
    </source>
</evidence>
<comment type="pathway">
    <text evidence="2">Protein modification; protein glycosylation.</text>
</comment>
<feature type="domain" description="Fucosyltransferase N-terminal" evidence="14">
    <location>
        <begin position="54"/>
        <end position="157"/>
    </location>
</feature>
<evidence type="ECO:0000256" key="9">
    <source>
        <dbReference type="ARBA" id="ARBA00023136"/>
    </source>
</evidence>
<evidence type="ECO:0000313" key="15">
    <source>
        <dbReference type="EMBL" id="ORZ35392.1"/>
    </source>
</evidence>
<keyword evidence="10" id="KW-0325">Glycoprotein</keyword>
<keyword evidence="16" id="KW-1185">Reference proteome</keyword>
<dbReference type="EC" id="2.4.1.-" evidence="12"/>
<dbReference type="PANTHER" id="PTHR11929">
    <property type="entry name" value="ALPHA- 1,3 -FUCOSYLTRANSFERASE"/>
    <property type="match status" value="1"/>
</dbReference>
<evidence type="ECO:0000256" key="1">
    <source>
        <dbReference type="ARBA" id="ARBA00004606"/>
    </source>
</evidence>
<evidence type="ECO:0000259" key="13">
    <source>
        <dbReference type="Pfam" id="PF00852"/>
    </source>
</evidence>
<keyword evidence="4 12" id="KW-0328">Glycosyltransferase</keyword>
<evidence type="ECO:0000256" key="6">
    <source>
        <dbReference type="ARBA" id="ARBA00022692"/>
    </source>
</evidence>
<evidence type="ECO:0000256" key="12">
    <source>
        <dbReference type="RuleBase" id="RU003832"/>
    </source>
</evidence>
<proteinExistence type="inferred from homology"/>
<dbReference type="FunFam" id="3.40.50.11660:FF:000002">
    <property type="entry name" value="Alpha-(1,3)-fucosyltransferase"/>
    <property type="match status" value="1"/>
</dbReference>
<dbReference type="OrthoDB" id="427096at2759"/>
<dbReference type="Gene3D" id="3.40.50.11660">
    <property type="entry name" value="Glycosyl transferase family 10, C-terminal domain"/>
    <property type="match status" value="1"/>
</dbReference>
<evidence type="ECO:0000256" key="11">
    <source>
        <dbReference type="ARBA" id="ARBA00037847"/>
    </source>
</evidence>
<dbReference type="InterPro" id="IPR055270">
    <property type="entry name" value="Glyco_tran_10_C"/>
</dbReference>